<proteinExistence type="predicted"/>
<keyword evidence="1" id="KW-0732">Signal</keyword>
<dbReference type="RefSeq" id="WP_096005447.1">
    <property type="nucleotide sequence ID" value="NZ_NTMR01000017.1"/>
</dbReference>
<dbReference type="EMBL" id="NTMR01000017">
    <property type="protein sequence ID" value="PBK03668.1"/>
    <property type="molecule type" value="Genomic_DNA"/>
</dbReference>
<evidence type="ECO:0000313" key="2">
    <source>
        <dbReference type="EMBL" id="PBK03668.1"/>
    </source>
</evidence>
<evidence type="ECO:0000313" key="3">
    <source>
        <dbReference type="Proteomes" id="UP000242313"/>
    </source>
</evidence>
<keyword evidence="3" id="KW-1185">Reference proteome</keyword>
<protein>
    <submittedName>
        <fullName evidence="2">Integrating conjugative element protein</fullName>
    </submittedName>
</protein>
<dbReference type="AlphaFoldDB" id="A0A2A3MFT2"/>
<dbReference type="Proteomes" id="UP000242313">
    <property type="component" value="Unassembled WGS sequence"/>
</dbReference>
<sequence>MTNNSRPVLRGLFILLVATPLALHAADPLIVVEDHGGTSALPYYEALNLQPRSNEGRRQALPTPQAPAIPADESAMLPVRSDRLTPGTVVRRGIDAPGLRPFVVVGDDEASRSWLDHHADSLRELGAVGLVVNVETAHALESLRALVPGVPLSPVAGDDLADRLGLRYYPALITATGIEQ</sequence>
<dbReference type="InterPro" id="IPR021300">
    <property type="entry name" value="Integr_conj_element_PFL4695"/>
</dbReference>
<dbReference type="NCBIfam" id="TIGR03765">
    <property type="entry name" value="ICE_PFL_4695"/>
    <property type="match status" value="1"/>
</dbReference>
<gene>
    <name evidence="2" type="ORF">CNQ84_13920</name>
</gene>
<name>A0A2A3MFT2_9PSED</name>
<feature type="chain" id="PRO_5012155508" evidence="1">
    <location>
        <begin position="26"/>
        <end position="180"/>
    </location>
</feature>
<organism evidence="2 3">
    <name type="scientific">Pseudomonas abyssi</name>
    <dbReference type="NCBI Taxonomy" id="170540"/>
    <lineage>
        <taxon>Bacteria</taxon>
        <taxon>Pseudomonadati</taxon>
        <taxon>Pseudomonadota</taxon>
        <taxon>Gammaproteobacteria</taxon>
        <taxon>Pseudomonadales</taxon>
        <taxon>Pseudomonadaceae</taxon>
        <taxon>Pseudomonas</taxon>
    </lineage>
</organism>
<feature type="signal peptide" evidence="1">
    <location>
        <begin position="1"/>
        <end position="25"/>
    </location>
</feature>
<evidence type="ECO:0000256" key="1">
    <source>
        <dbReference type="SAM" id="SignalP"/>
    </source>
</evidence>
<accession>A0A2A3MFT2</accession>
<dbReference type="Pfam" id="PF11072">
    <property type="entry name" value="DUF2859"/>
    <property type="match status" value="1"/>
</dbReference>
<comment type="caution">
    <text evidence="2">The sequence shown here is derived from an EMBL/GenBank/DDBJ whole genome shotgun (WGS) entry which is preliminary data.</text>
</comment>
<reference evidence="2 3" key="1">
    <citation type="submission" date="2017-09" db="EMBL/GenBank/DDBJ databases">
        <title>Pseudomonas abyssi sp. nov. isolated from Abyssopelagic Water.</title>
        <authorList>
            <person name="Wei Y."/>
        </authorList>
    </citation>
    <scope>NUCLEOTIDE SEQUENCE [LARGE SCALE GENOMIC DNA]</scope>
    <source>
        <strain evidence="2 3">MT5</strain>
    </source>
</reference>